<feature type="region of interest" description="Disordered" evidence="1">
    <location>
        <begin position="112"/>
        <end position="149"/>
    </location>
</feature>
<evidence type="ECO:0000256" key="1">
    <source>
        <dbReference type="SAM" id="MobiDB-lite"/>
    </source>
</evidence>
<comment type="caution">
    <text evidence="3">The sequence shown here is derived from an EMBL/GenBank/DDBJ whole genome shotgun (WGS) entry which is preliminary data.</text>
</comment>
<dbReference type="AlphaFoldDB" id="A0A4Q1SG10"/>
<dbReference type="PANTHER" id="PTHR38593:SF1">
    <property type="entry name" value="BLR2558 PROTEIN"/>
    <property type="match status" value="1"/>
</dbReference>
<dbReference type="InterPro" id="IPR025419">
    <property type="entry name" value="DUF4142"/>
</dbReference>
<feature type="compositionally biased region" description="Low complexity" evidence="1">
    <location>
        <begin position="115"/>
        <end position="149"/>
    </location>
</feature>
<dbReference type="OrthoDB" id="9101320at2"/>
<dbReference type="InterPro" id="IPR012347">
    <property type="entry name" value="Ferritin-like"/>
</dbReference>
<evidence type="ECO:0000313" key="4">
    <source>
        <dbReference type="Proteomes" id="UP000290253"/>
    </source>
</evidence>
<name>A0A4Q1SG10_9BACT</name>
<feature type="domain" description="DUF4142" evidence="2">
    <location>
        <begin position="151"/>
        <end position="286"/>
    </location>
</feature>
<organism evidence="3 4">
    <name type="scientific">Silvibacterium dinghuense</name>
    <dbReference type="NCBI Taxonomy" id="1560006"/>
    <lineage>
        <taxon>Bacteria</taxon>
        <taxon>Pseudomonadati</taxon>
        <taxon>Acidobacteriota</taxon>
        <taxon>Terriglobia</taxon>
        <taxon>Terriglobales</taxon>
        <taxon>Acidobacteriaceae</taxon>
        <taxon>Silvibacterium</taxon>
    </lineage>
</organism>
<evidence type="ECO:0000259" key="2">
    <source>
        <dbReference type="Pfam" id="PF13628"/>
    </source>
</evidence>
<protein>
    <submittedName>
        <fullName evidence="3">DUF4142 domain-containing protein</fullName>
    </submittedName>
</protein>
<sequence>MASTSPSCNEKLTCPGISVPGDEGNSRPRSRHSNMSRSPTGWIECTGSRSHFCHGCKWLHSNLPLQIKREERRNVMRQSGNKGNRIENYAGITMLAAGLLFGGSSLFAQASVSGTQNSPSQNQPQSTTMAPGANANAMNTATGDNGAGAMQDKDFVETALQGGMAEVQLGQLAAQKGSSGDVRQFGQRMVADHTKLGDAMKTVATQLGVKPPKEPSKKDRELMEKLQGLSGQQFDDAYIAAMVKDHKKDNQDFQLEAQQAQNPALKQLAAQGDQMIQQHLAMIEQIGKAHNVVNDKGKVVNGE</sequence>
<dbReference type="EMBL" id="SDMK01000001">
    <property type="protein sequence ID" value="RXS96501.1"/>
    <property type="molecule type" value="Genomic_DNA"/>
</dbReference>
<evidence type="ECO:0000313" key="3">
    <source>
        <dbReference type="EMBL" id="RXS96501.1"/>
    </source>
</evidence>
<dbReference type="Gene3D" id="1.20.1260.10">
    <property type="match status" value="1"/>
</dbReference>
<gene>
    <name evidence="3" type="ORF">ESZ00_00650</name>
</gene>
<dbReference type="Proteomes" id="UP000290253">
    <property type="component" value="Unassembled WGS sequence"/>
</dbReference>
<proteinExistence type="predicted"/>
<reference evidence="3 4" key="1">
    <citation type="journal article" date="2016" name="Int. J. Syst. Evol. Microbiol.">
        <title>Acidipila dinghuensis sp. nov., an acidobacterium isolated from forest soil.</title>
        <authorList>
            <person name="Jiang Y.W."/>
            <person name="Wang J."/>
            <person name="Chen M.H."/>
            <person name="Lv Y.Y."/>
            <person name="Qiu L.H."/>
        </authorList>
    </citation>
    <scope>NUCLEOTIDE SEQUENCE [LARGE SCALE GENOMIC DNA]</scope>
    <source>
        <strain evidence="3 4">DHOF10</strain>
    </source>
</reference>
<keyword evidence="4" id="KW-1185">Reference proteome</keyword>
<dbReference type="Pfam" id="PF13628">
    <property type="entry name" value="DUF4142"/>
    <property type="match status" value="1"/>
</dbReference>
<feature type="compositionally biased region" description="Polar residues" evidence="1">
    <location>
        <begin position="1"/>
        <end position="10"/>
    </location>
</feature>
<dbReference type="PANTHER" id="PTHR38593">
    <property type="entry name" value="BLR2558 PROTEIN"/>
    <property type="match status" value="1"/>
</dbReference>
<feature type="region of interest" description="Disordered" evidence="1">
    <location>
        <begin position="1"/>
        <end position="39"/>
    </location>
</feature>
<accession>A0A4Q1SG10</accession>